<dbReference type="AlphaFoldDB" id="A0A6C0DQC9"/>
<evidence type="ECO:0000313" key="2">
    <source>
        <dbReference type="EMBL" id="QHT18763.1"/>
    </source>
</evidence>
<name>A0A6C0DQC9_9ZZZZ</name>
<dbReference type="InterPro" id="IPR002654">
    <property type="entry name" value="Glyco_trans_25"/>
</dbReference>
<evidence type="ECO:0000259" key="1">
    <source>
        <dbReference type="Pfam" id="PF01755"/>
    </source>
</evidence>
<organism evidence="2">
    <name type="scientific">viral metagenome</name>
    <dbReference type="NCBI Taxonomy" id="1070528"/>
    <lineage>
        <taxon>unclassified sequences</taxon>
        <taxon>metagenomes</taxon>
        <taxon>organismal metagenomes</taxon>
    </lineage>
</organism>
<sequence length="215" mass="25277">MELLQNTFFINLEHRTDRLTHVTDQFAKLGITAERFNAVKTKSGAIGCTISHIKCLELAAQREYEQVFICEDDIAFLDVGQFKDSLTKFHSDTSIQWDFLFISGNNAPPFQQLNDYCVRVTNCRCGTGYIVKKHYYSTLIKNMREGLSNLMREPENKPMYALDMYWNSLQQKDNWYLLIPLTVVQAPCYSDIEQRNVNYQQLMLDLDKKWLFNRR</sequence>
<protein>
    <recommendedName>
        <fullName evidence="1">Glycosyl transferase family 25 domain-containing protein</fullName>
    </recommendedName>
</protein>
<dbReference type="EMBL" id="MN739659">
    <property type="protein sequence ID" value="QHT18763.1"/>
    <property type="molecule type" value="Genomic_DNA"/>
</dbReference>
<accession>A0A6C0DQC9</accession>
<feature type="domain" description="Glycosyl transferase family 25" evidence="1">
    <location>
        <begin position="44"/>
        <end position="119"/>
    </location>
</feature>
<dbReference type="Pfam" id="PF01755">
    <property type="entry name" value="Glyco_transf_25"/>
    <property type="match status" value="1"/>
</dbReference>
<reference evidence="2" key="1">
    <citation type="journal article" date="2020" name="Nature">
        <title>Giant virus diversity and host interactions through global metagenomics.</title>
        <authorList>
            <person name="Schulz F."/>
            <person name="Roux S."/>
            <person name="Paez-Espino D."/>
            <person name="Jungbluth S."/>
            <person name="Walsh D.A."/>
            <person name="Denef V.J."/>
            <person name="McMahon K.D."/>
            <person name="Konstantinidis K.T."/>
            <person name="Eloe-Fadrosh E.A."/>
            <person name="Kyrpides N.C."/>
            <person name="Woyke T."/>
        </authorList>
    </citation>
    <scope>NUCLEOTIDE SEQUENCE</scope>
    <source>
        <strain evidence="2">GVMAG-M-3300023174-49</strain>
    </source>
</reference>
<dbReference type="CDD" id="cd06532">
    <property type="entry name" value="Glyco_transf_25"/>
    <property type="match status" value="1"/>
</dbReference>
<proteinExistence type="predicted"/>